<dbReference type="Pfam" id="PF24092">
    <property type="entry name" value="DUF7373_C"/>
    <property type="match status" value="1"/>
</dbReference>
<dbReference type="InterPro" id="IPR006311">
    <property type="entry name" value="TAT_signal"/>
</dbReference>
<organism evidence="4 5">
    <name type="scientific">Nocardia cyriacigeorgica</name>
    <dbReference type="NCBI Taxonomy" id="135487"/>
    <lineage>
        <taxon>Bacteria</taxon>
        <taxon>Bacillati</taxon>
        <taxon>Actinomycetota</taxon>
        <taxon>Actinomycetes</taxon>
        <taxon>Mycobacteriales</taxon>
        <taxon>Nocardiaceae</taxon>
        <taxon>Nocardia</taxon>
    </lineage>
</organism>
<dbReference type="Proteomes" id="UP000290439">
    <property type="component" value="Chromosome"/>
</dbReference>
<reference evidence="4 5" key="1">
    <citation type="submission" date="2019-02" db="EMBL/GenBank/DDBJ databases">
        <authorList>
            <consortium name="Pathogen Informatics"/>
        </authorList>
    </citation>
    <scope>NUCLEOTIDE SEQUENCE [LARGE SCALE GENOMIC DNA]</scope>
    <source>
        <strain evidence="4 5">3012STDY6756504</strain>
    </source>
</reference>
<dbReference type="Pfam" id="PF24088">
    <property type="entry name" value="DUF7373"/>
    <property type="match status" value="1"/>
</dbReference>
<protein>
    <submittedName>
        <fullName evidence="4">Uncharacterized protein</fullName>
    </submittedName>
</protein>
<dbReference type="PROSITE" id="PS51318">
    <property type="entry name" value="TAT"/>
    <property type="match status" value="1"/>
</dbReference>
<name>A0A4U8W9H0_9NOCA</name>
<evidence type="ECO:0000313" key="5">
    <source>
        <dbReference type="Proteomes" id="UP000290439"/>
    </source>
</evidence>
<gene>
    <name evidence="4" type="ORF">NCTC10797_05213</name>
</gene>
<proteinExistence type="predicted"/>
<dbReference type="PROSITE" id="PS51257">
    <property type="entry name" value="PROKAR_LIPOPROTEIN"/>
    <property type="match status" value="1"/>
</dbReference>
<evidence type="ECO:0000259" key="2">
    <source>
        <dbReference type="Pfam" id="PF24088"/>
    </source>
</evidence>
<keyword evidence="1" id="KW-0732">Signal</keyword>
<dbReference type="EMBL" id="LR215973">
    <property type="protein sequence ID" value="VFB01395.1"/>
    <property type="molecule type" value="Genomic_DNA"/>
</dbReference>
<dbReference type="InterPro" id="IPR055797">
    <property type="entry name" value="DUF7373"/>
</dbReference>
<feature type="domain" description="DUF7373" evidence="3">
    <location>
        <begin position="261"/>
        <end position="403"/>
    </location>
</feature>
<evidence type="ECO:0000313" key="4">
    <source>
        <dbReference type="EMBL" id="VFB01395.1"/>
    </source>
</evidence>
<evidence type="ECO:0000256" key="1">
    <source>
        <dbReference type="SAM" id="SignalP"/>
    </source>
</evidence>
<evidence type="ECO:0000259" key="3">
    <source>
        <dbReference type="Pfam" id="PF24092"/>
    </source>
</evidence>
<dbReference type="InterPro" id="IPR056463">
    <property type="entry name" value="DUF7373_C"/>
</dbReference>
<accession>A0A4U8W9H0</accession>
<feature type="domain" description="DUF7373" evidence="2">
    <location>
        <begin position="62"/>
        <end position="255"/>
    </location>
</feature>
<sequence>MRIRSIMTRRAVRGAALAVAAAAVLAGCSSVPGTPQAAEIDVRELDTGSYPTIPLDMRIEYVNSLRAGTEFAIMRLADNVINGIDVDPKLKYNRGIKGFDNPRAATELLADVNGPVLERHKFMFGLGLTSADRAKQESKTAGEVSMTLAVLQFPDEQTAKTAARDLDQADFDVARDQNKPVPLNDYPDAHSHWRPGIPSLGSSMAVGSYVMSMLVTWTSPDLDSLTALAEKTYAAQIPLLEKLPPLSKREALELPYDPDRMFQRTLTPEDYFFSPMLGSTAVHTPRGILHWTAEPGPGKKAMEEHGVDRIAMAEDNLLWRTRDAAAAKGFAETRLTESKWTPLDAPEDVPGVRCAEDSSEYDSSDTRYGCVVFYDRYVAQVHSGQPVDVRQRAAAQYALLANAQYQ</sequence>
<feature type="signal peptide" evidence="1">
    <location>
        <begin position="1"/>
        <end position="37"/>
    </location>
</feature>
<feature type="chain" id="PRO_5020489917" evidence="1">
    <location>
        <begin position="38"/>
        <end position="406"/>
    </location>
</feature>
<dbReference type="AlphaFoldDB" id="A0A4U8W9H0"/>